<keyword evidence="5" id="KW-1003">Cell membrane</keyword>
<keyword evidence="4 11" id="KW-0813">Transport</keyword>
<feature type="domain" description="Type II secretion system protein GspF" evidence="13">
    <location>
        <begin position="84"/>
        <end position="206"/>
    </location>
</feature>
<evidence type="ECO:0000259" key="13">
    <source>
        <dbReference type="Pfam" id="PF00482"/>
    </source>
</evidence>
<comment type="similarity">
    <text evidence="3 11">Belongs to the GSP F family.</text>
</comment>
<comment type="function">
    <text evidence="1">Component of the type II secretion system inner membrane complex required for the energy-dependent secretion of extracellular factors such as proteases and toxins from the periplasm.</text>
</comment>
<dbReference type="InterPro" id="IPR018076">
    <property type="entry name" value="T2SS_GspF_dom"/>
</dbReference>
<evidence type="ECO:0000313" key="14">
    <source>
        <dbReference type="EMBL" id="VGO20010.1"/>
    </source>
</evidence>
<evidence type="ECO:0000256" key="8">
    <source>
        <dbReference type="ARBA" id="ARBA00022989"/>
    </source>
</evidence>
<evidence type="ECO:0000256" key="7">
    <source>
        <dbReference type="ARBA" id="ARBA00022692"/>
    </source>
</evidence>
<proteinExistence type="inferred from homology"/>
<keyword evidence="8 12" id="KW-1133">Transmembrane helix</keyword>
<dbReference type="PRINTS" id="PR00812">
    <property type="entry name" value="BCTERIALGSPF"/>
</dbReference>
<dbReference type="InterPro" id="IPR042094">
    <property type="entry name" value="T2SS_GspF_sf"/>
</dbReference>
<evidence type="ECO:0000256" key="11">
    <source>
        <dbReference type="RuleBase" id="RU003923"/>
    </source>
</evidence>
<keyword evidence="9 12" id="KW-0472">Membrane</keyword>
<evidence type="ECO:0000256" key="4">
    <source>
        <dbReference type="ARBA" id="ARBA00022448"/>
    </source>
</evidence>
<sequence length="419" mass="45268">MPKFKYTAHDINGEEKSGSVHAHDQAAATAQLRNKGLFPVEVSGTELRVPSAEKKPAKGVGLDREIRLPAALSSVGPKQLMVLTRQMATLIHAGLPLLRGLHILQRQEKNPALKKAVAEIAESIEGGGTFADALALHPRIFNKLYVNMVKAGEAGGILDVVLERLATYMEKAQKVKNKVKSAMTYPLVILVASTGIMMFLMVAIIPRFETIFADMLEGRALPPLTLFVMGISERIQNDWPVVLAVFAGLAALIALLRRIRAGRMVLDSIKMAAPMLGPLTRMAVLARFARTLGTLMESGVPILQALLIVKETLSNEPVERAVEEIHDNIKEGEPMAAPVEANRIFPPIFGGMVEVGEETGELPAMLLKTADMYEDEVDNAVAALSSVIEPILIVLLSLVVGTIVIAMFLPMVSIIGNLS</sequence>
<dbReference type="Pfam" id="PF00482">
    <property type="entry name" value="T2SSF"/>
    <property type="match status" value="2"/>
</dbReference>
<organism evidence="14 15">
    <name type="scientific">Pontiella sulfatireligans</name>
    <dbReference type="NCBI Taxonomy" id="2750658"/>
    <lineage>
        <taxon>Bacteria</taxon>
        <taxon>Pseudomonadati</taxon>
        <taxon>Kiritimatiellota</taxon>
        <taxon>Kiritimatiellia</taxon>
        <taxon>Kiritimatiellales</taxon>
        <taxon>Pontiellaceae</taxon>
        <taxon>Pontiella</taxon>
    </lineage>
</organism>
<dbReference type="FunFam" id="1.20.81.30:FF:000001">
    <property type="entry name" value="Type II secretion system protein F"/>
    <property type="match status" value="2"/>
</dbReference>
<evidence type="ECO:0000256" key="12">
    <source>
        <dbReference type="SAM" id="Phobius"/>
    </source>
</evidence>
<evidence type="ECO:0000256" key="2">
    <source>
        <dbReference type="ARBA" id="ARBA00004429"/>
    </source>
</evidence>
<dbReference type="GO" id="GO:0005886">
    <property type="term" value="C:plasma membrane"/>
    <property type="evidence" value="ECO:0007669"/>
    <property type="project" value="UniProtKB-SubCell"/>
</dbReference>
<dbReference type="EMBL" id="CAAHFH010000001">
    <property type="protein sequence ID" value="VGO20010.1"/>
    <property type="molecule type" value="Genomic_DNA"/>
</dbReference>
<keyword evidence="6" id="KW-0997">Cell inner membrane</keyword>
<dbReference type="PANTHER" id="PTHR30012:SF0">
    <property type="entry name" value="TYPE II SECRETION SYSTEM PROTEIN F-RELATED"/>
    <property type="match status" value="1"/>
</dbReference>
<evidence type="ECO:0000256" key="5">
    <source>
        <dbReference type="ARBA" id="ARBA00022475"/>
    </source>
</evidence>
<dbReference type="RefSeq" id="WP_136061462.1">
    <property type="nucleotide sequence ID" value="NZ_CAAHFH010000001.1"/>
</dbReference>
<gene>
    <name evidence="14" type="primary">epsF_2</name>
    <name evidence="14" type="ORF">SCARR_02070</name>
</gene>
<evidence type="ECO:0000256" key="9">
    <source>
        <dbReference type="ARBA" id="ARBA00023136"/>
    </source>
</evidence>
<evidence type="ECO:0000256" key="10">
    <source>
        <dbReference type="ARBA" id="ARBA00030750"/>
    </source>
</evidence>
<evidence type="ECO:0000256" key="3">
    <source>
        <dbReference type="ARBA" id="ARBA00005745"/>
    </source>
</evidence>
<protein>
    <recommendedName>
        <fullName evidence="10">General secretion pathway protein F</fullName>
    </recommendedName>
</protein>
<dbReference type="PROSITE" id="PS00874">
    <property type="entry name" value="T2SP_F"/>
    <property type="match status" value="1"/>
</dbReference>
<reference evidence="14 15" key="1">
    <citation type="submission" date="2019-04" db="EMBL/GenBank/DDBJ databases">
        <authorList>
            <person name="Van Vliet M D."/>
        </authorList>
    </citation>
    <scope>NUCLEOTIDE SEQUENCE [LARGE SCALE GENOMIC DNA]</scope>
    <source>
        <strain evidence="14 15">F21</strain>
    </source>
</reference>
<dbReference type="InterPro" id="IPR001992">
    <property type="entry name" value="T2SS_GspF/T4SS_PilC_CS"/>
</dbReference>
<evidence type="ECO:0000256" key="6">
    <source>
        <dbReference type="ARBA" id="ARBA00022519"/>
    </source>
</evidence>
<feature type="transmembrane region" description="Helical" evidence="12">
    <location>
        <begin position="239"/>
        <end position="256"/>
    </location>
</feature>
<name>A0A6C2UII5_9BACT</name>
<dbReference type="Gene3D" id="1.20.81.30">
    <property type="entry name" value="Type II secretion system (T2SS), domain F"/>
    <property type="match status" value="2"/>
</dbReference>
<feature type="domain" description="Type II secretion system protein GspF" evidence="13">
    <location>
        <begin position="288"/>
        <end position="410"/>
    </location>
</feature>
<feature type="transmembrane region" description="Helical" evidence="12">
    <location>
        <begin position="184"/>
        <end position="205"/>
    </location>
</feature>
<accession>A0A6C2UII5</accession>
<evidence type="ECO:0000256" key="1">
    <source>
        <dbReference type="ARBA" id="ARBA00002684"/>
    </source>
</evidence>
<dbReference type="AlphaFoldDB" id="A0A6C2UII5"/>
<keyword evidence="7 11" id="KW-0812">Transmembrane</keyword>
<comment type="subcellular location">
    <subcellularLocation>
        <location evidence="2">Cell inner membrane</location>
        <topology evidence="2">Multi-pass membrane protein</topology>
    </subcellularLocation>
    <subcellularLocation>
        <location evidence="11">Cell membrane</location>
        <topology evidence="11">Multi-pass membrane protein</topology>
    </subcellularLocation>
</comment>
<dbReference type="PANTHER" id="PTHR30012">
    <property type="entry name" value="GENERAL SECRETION PATHWAY PROTEIN"/>
    <property type="match status" value="1"/>
</dbReference>
<feature type="transmembrane region" description="Helical" evidence="12">
    <location>
        <begin position="391"/>
        <end position="415"/>
    </location>
</feature>
<evidence type="ECO:0000313" key="15">
    <source>
        <dbReference type="Proteomes" id="UP000346198"/>
    </source>
</evidence>
<dbReference type="InterPro" id="IPR003004">
    <property type="entry name" value="GspF/PilC"/>
</dbReference>
<dbReference type="GO" id="GO:0009306">
    <property type="term" value="P:protein secretion"/>
    <property type="evidence" value="ECO:0007669"/>
    <property type="project" value="InterPro"/>
</dbReference>
<keyword evidence="15" id="KW-1185">Reference proteome</keyword>
<dbReference type="Proteomes" id="UP000346198">
    <property type="component" value="Unassembled WGS sequence"/>
</dbReference>